<dbReference type="AlphaFoldDB" id="A0A8J4FLG0"/>
<evidence type="ECO:0000256" key="1">
    <source>
        <dbReference type="ARBA" id="ARBA00022723"/>
    </source>
</evidence>
<dbReference type="PROSITE" id="PS51845">
    <property type="entry name" value="PDEASE_I_2"/>
    <property type="match status" value="1"/>
</dbReference>
<evidence type="ECO:0000259" key="4">
    <source>
        <dbReference type="PROSITE" id="PS51845"/>
    </source>
</evidence>
<dbReference type="GO" id="GO:0004114">
    <property type="term" value="F:3',5'-cyclic-nucleotide phosphodiesterase activity"/>
    <property type="evidence" value="ECO:0007669"/>
    <property type="project" value="InterPro"/>
</dbReference>
<evidence type="ECO:0000313" key="5">
    <source>
        <dbReference type="EMBL" id="GIL81204.1"/>
    </source>
</evidence>
<sequence length="100" mass="10863">ERQLGIPISPLFDRSKQGVSKSQVGFYDFLALPLVHALCSAFPGTQQLMNCFLGNYHYWRSVEGNGTLPHGAAAPKRTSISLRPEVSISPPVDPEKGKGP</sequence>
<feature type="region of interest" description="Disordered" evidence="3">
    <location>
        <begin position="67"/>
        <end position="100"/>
    </location>
</feature>
<dbReference type="GO" id="GO:0007165">
    <property type="term" value="P:signal transduction"/>
    <property type="evidence" value="ECO:0007669"/>
    <property type="project" value="InterPro"/>
</dbReference>
<keyword evidence="1" id="KW-0479">Metal-binding</keyword>
<proteinExistence type="predicted"/>
<dbReference type="InterPro" id="IPR036971">
    <property type="entry name" value="PDEase_catalytic_dom_sf"/>
</dbReference>
<name>A0A8J4FLG0_9CHLO</name>
<organism evidence="5 6">
    <name type="scientific">Volvox reticuliferus</name>
    <dbReference type="NCBI Taxonomy" id="1737510"/>
    <lineage>
        <taxon>Eukaryota</taxon>
        <taxon>Viridiplantae</taxon>
        <taxon>Chlorophyta</taxon>
        <taxon>core chlorophytes</taxon>
        <taxon>Chlorophyceae</taxon>
        <taxon>CS clade</taxon>
        <taxon>Chlamydomonadales</taxon>
        <taxon>Volvocaceae</taxon>
        <taxon>Volvox</taxon>
    </lineage>
</organism>
<accession>A0A8J4FLG0</accession>
<feature type="non-terminal residue" evidence="5">
    <location>
        <position position="1"/>
    </location>
</feature>
<protein>
    <recommendedName>
        <fullName evidence="4">PDEase domain-containing protein</fullName>
    </recommendedName>
</protein>
<dbReference type="GO" id="GO:0046872">
    <property type="term" value="F:metal ion binding"/>
    <property type="evidence" value="ECO:0007669"/>
    <property type="project" value="UniProtKB-KW"/>
</dbReference>
<evidence type="ECO:0000256" key="3">
    <source>
        <dbReference type="SAM" id="MobiDB-lite"/>
    </source>
</evidence>
<dbReference type="EMBL" id="BNCP01000021">
    <property type="protein sequence ID" value="GIL81204.1"/>
    <property type="molecule type" value="Genomic_DNA"/>
</dbReference>
<keyword evidence="2" id="KW-0378">Hydrolase</keyword>
<dbReference type="InterPro" id="IPR002073">
    <property type="entry name" value="PDEase_catalytic_dom"/>
</dbReference>
<dbReference type="Pfam" id="PF00233">
    <property type="entry name" value="PDEase_I"/>
    <property type="match status" value="1"/>
</dbReference>
<evidence type="ECO:0000256" key="2">
    <source>
        <dbReference type="ARBA" id="ARBA00022801"/>
    </source>
</evidence>
<dbReference type="Gene3D" id="1.10.1300.10">
    <property type="entry name" value="3'5'-cyclic nucleotide phosphodiesterase, catalytic domain"/>
    <property type="match status" value="1"/>
</dbReference>
<comment type="caution">
    <text evidence="5">The sequence shown here is derived from an EMBL/GenBank/DDBJ whole genome shotgun (WGS) entry which is preliminary data.</text>
</comment>
<dbReference type="Proteomes" id="UP000747110">
    <property type="component" value="Unassembled WGS sequence"/>
</dbReference>
<reference evidence="5" key="1">
    <citation type="journal article" date="2021" name="Proc. Natl. Acad. Sci. U.S.A.">
        <title>Three genomes in the algal genus Volvox reveal the fate of a haploid sex-determining region after a transition to homothallism.</title>
        <authorList>
            <person name="Yamamoto K."/>
            <person name="Hamaji T."/>
            <person name="Kawai-Toyooka H."/>
            <person name="Matsuzaki R."/>
            <person name="Takahashi F."/>
            <person name="Nishimura Y."/>
            <person name="Kawachi M."/>
            <person name="Noguchi H."/>
            <person name="Minakuchi Y."/>
            <person name="Umen J.G."/>
            <person name="Toyoda A."/>
            <person name="Nozaki H."/>
        </authorList>
    </citation>
    <scope>NUCLEOTIDE SEQUENCE</scope>
    <source>
        <strain evidence="5">NIES-3786</strain>
    </source>
</reference>
<dbReference type="SUPFAM" id="SSF109604">
    <property type="entry name" value="HD-domain/PDEase-like"/>
    <property type="match status" value="1"/>
</dbReference>
<keyword evidence="6" id="KW-1185">Reference proteome</keyword>
<dbReference type="PANTHER" id="PTHR11347">
    <property type="entry name" value="CYCLIC NUCLEOTIDE PHOSPHODIESTERASE"/>
    <property type="match status" value="1"/>
</dbReference>
<feature type="domain" description="PDEase" evidence="4">
    <location>
        <begin position="1"/>
        <end position="66"/>
    </location>
</feature>
<dbReference type="OrthoDB" id="541489at2759"/>
<evidence type="ECO:0000313" key="6">
    <source>
        <dbReference type="Proteomes" id="UP000747110"/>
    </source>
</evidence>
<gene>
    <name evidence="5" type="ORF">Vretifemale_10267</name>
</gene>